<dbReference type="InterPro" id="IPR019734">
    <property type="entry name" value="TPR_rpt"/>
</dbReference>
<dbReference type="PROSITE" id="PS51996">
    <property type="entry name" value="TR_MART"/>
    <property type="match status" value="1"/>
</dbReference>
<dbReference type="SUPFAM" id="SSF56399">
    <property type="entry name" value="ADP-ribosylation"/>
    <property type="match status" value="1"/>
</dbReference>
<reference evidence="5" key="1">
    <citation type="submission" date="2021-02" db="EMBL/GenBank/DDBJ databases">
        <authorList>
            <person name="Nowell W R."/>
        </authorList>
    </citation>
    <scope>NUCLEOTIDE SEQUENCE</scope>
</reference>
<name>A0A820SUA5_9BILA</name>
<dbReference type="Gene3D" id="1.25.40.10">
    <property type="entry name" value="Tetratricopeptide repeat domain"/>
    <property type="match status" value="4"/>
</dbReference>
<dbReference type="Proteomes" id="UP000663873">
    <property type="component" value="Unassembled WGS sequence"/>
</dbReference>
<accession>A0A820SUA5</accession>
<dbReference type="EMBL" id="CAJNXB010000928">
    <property type="protein sequence ID" value="CAF3114955.1"/>
    <property type="molecule type" value="Genomic_DNA"/>
</dbReference>
<evidence type="ECO:0000256" key="3">
    <source>
        <dbReference type="PROSITE-ProRule" id="PRU00339"/>
    </source>
</evidence>
<evidence type="ECO:0000313" key="4">
    <source>
        <dbReference type="EMBL" id="CAF3114955.1"/>
    </source>
</evidence>
<dbReference type="SUPFAM" id="SSF48452">
    <property type="entry name" value="TPR-like"/>
    <property type="match status" value="1"/>
</dbReference>
<dbReference type="Pfam" id="PF13424">
    <property type="entry name" value="TPR_12"/>
    <property type="match status" value="4"/>
</dbReference>
<comment type="caution">
    <text evidence="5">The sequence shown here is derived from an EMBL/GenBank/DDBJ whole genome shotgun (WGS) entry which is preliminary data.</text>
</comment>
<feature type="repeat" description="TPR" evidence="3">
    <location>
        <begin position="526"/>
        <end position="559"/>
    </location>
</feature>
<keyword evidence="6" id="KW-1185">Reference proteome</keyword>
<gene>
    <name evidence="4" type="ORF">TIS948_LOCUS7675</name>
    <name evidence="5" type="ORF">UJA718_LOCUS23379</name>
</gene>
<evidence type="ECO:0000313" key="6">
    <source>
        <dbReference type="Proteomes" id="UP000663873"/>
    </source>
</evidence>
<dbReference type="PANTHER" id="PTHR45641">
    <property type="entry name" value="TETRATRICOPEPTIDE REPEAT PROTEIN (AFU_ORTHOLOGUE AFUA_6G03870)"/>
    <property type="match status" value="1"/>
</dbReference>
<dbReference type="OrthoDB" id="2017782at2759"/>
<dbReference type="Proteomes" id="UP000663825">
    <property type="component" value="Unassembled WGS sequence"/>
</dbReference>
<evidence type="ECO:0000256" key="1">
    <source>
        <dbReference type="ARBA" id="ARBA00022737"/>
    </source>
</evidence>
<keyword evidence="2 3" id="KW-0802">TPR repeat</keyword>
<feature type="repeat" description="TPR" evidence="3">
    <location>
        <begin position="695"/>
        <end position="728"/>
    </location>
</feature>
<proteinExistence type="predicted"/>
<dbReference type="PROSITE" id="PS50005">
    <property type="entry name" value="TPR"/>
    <property type="match status" value="5"/>
</dbReference>
<evidence type="ECO:0000313" key="5">
    <source>
        <dbReference type="EMBL" id="CAF4459230.1"/>
    </source>
</evidence>
<dbReference type="PANTHER" id="PTHR45641:SF19">
    <property type="entry name" value="NEPHROCYSTIN-3"/>
    <property type="match status" value="1"/>
</dbReference>
<evidence type="ECO:0000256" key="2">
    <source>
        <dbReference type="ARBA" id="ARBA00022803"/>
    </source>
</evidence>
<feature type="repeat" description="TPR" evidence="3">
    <location>
        <begin position="610"/>
        <end position="643"/>
    </location>
</feature>
<keyword evidence="1" id="KW-0677">Repeat</keyword>
<dbReference type="InterPro" id="IPR011990">
    <property type="entry name" value="TPR-like_helical_dom_sf"/>
</dbReference>
<protein>
    <submittedName>
        <fullName evidence="5">Uncharacterized protein</fullName>
    </submittedName>
</protein>
<feature type="repeat" description="TPR" evidence="3">
    <location>
        <begin position="346"/>
        <end position="379"/>
    </location>
</feature>
<dbReference type="Gene3D" id="3.90.176.10">
    <property type="entry name" value="Toxin ADP-ribosyltransferase, Chain A, domain 1"/>
    <property type="match status" value="1"/>
</dbReference>
<dbReference type="AlphaFoldDB" id="A0A820SUA5"/>
<organism evidence="5 6">
    <name type="scientific">Rotaria socialis</name>
    <dbReference type="NCBI Taxonomy" id="392032"/>
    <lineage>
        <taxon>Eukaryota</taxon>
        <taxon>Metazoa</taxon>
        <taxon>Spiralia</taxon>
        <taxon>Gnathifera</taxon>
        <taxon>Rotifera</taxon>
        <taxon>Eurotatoria</taxon>
        <taxon>Bdelloidea</taxon>
        <taxon>Philodinida</taxon>
        <taxon>Philodinidae</taxon>
        <taxon>Rotaria</taxon>
    </lineage>
</organism>
<sequence length="800" mass="92076">MFDDKQKLARDLNRDGASFLWFQMLVGVLKAFPQDTLEKREMLDTCRHEYKHNGEETKIIEEFDSTYHSSQAVWWYTKECFLYRLVNKALRQENINLLRIYRFFIVDLCNQLEEEHRKRIVADSANNGRVIDLYRGQQLSRTEIDKLKSNTGSLISTNGFFSTTTKREVAISFANPRKTERLDIVQVLFEIQARSCLEFVIFADVKDLSAIKDENEYLFSIGAVFLIESVIFDNNESIWIIKMTATDQGAKNRKDYIEQTRVDVEETSESILFGRLLIDMGQYEDAEIYYESMLSKMSEANVNIADLYHNLGRARGYKGDLQKALHYFSLARNSRKGNEQNNPAVARILNSTGIIYGEQGNYEKAMITFNEALNIQQIYQSSVSNNQAAAQSRNVSLNIAITRSNTGWGYYLRSEYEKAKIEHNKALDIRRQFLPNEHPLIADYYSSIGTIAHAQGNYEEAQRNYNKALEIRMRTLPENHPRTVDSFQLLGELEYANGKYDRALEQFDNVRQMRISTFGSNHLSLASIYKSTGYVHLDCGRHDEAINNFNSALAICKKNLPETHPAFGDCYHLFALVEEKRGNYAVALEWCKKAHQNISAGLPKQHPFIAKILITMGNIQIRQKKYQFALTMYNNALQIQEKSFSNGQHPDIALTLSNIGSLHTLLQDFQSAKTNLDKALTICGNCFRSSHPSKARVLYNIGGMYKEMENLPESLKNFEAALDNLENTLPSNHLSTADTCYKLGWVSFELYDFTNALYYFEKCSNIYESLQTQHVQIVNEHDVRIARESIDIVRYELGIE</sequence>
<feature type="repeat" description="TPR" evidence="3">
    <location>
        <begin position="442"/>
        <end position="475"/>
    </location>
</feature>
<dbReference type="SMART" id="SM00028">
    <property type="entry name" value="TPR"/>
    <property type="match status" value="12"/>
</dbReference>
<dbReference type="EMBL" id="CAJOBP010005065">
    <property type="protein sequence ID" value="CAF4459230.1"/>
    <property type="molecule type" value="Genomic_DNA"/>
</dbReference>